<proteinExistence type="predicted"/>
<protein>
    <submittedName>
        <fullName evidence="1">Uncharacterized protein</fullName>
    </submittedName>
</protein>
<dbReference type="AlphaFoldDB" id="A0A2W7IJK9"/>
<reference evidence="1 2" key="1">
    <citation type="submission" date="2018-06" db="EMBL/GenBank/DDBJ databases">
        <title>Genomic Encyclopedia of Archaeal and Bacterial Type Strains, Phase II (KMG-II): from individual species to whole genera.</title>
        <authorList>
            <person name="Goeker M."/>
        </authorList>
    </citation>
    <scope>NUCLEOTIDE SEQUENCE [LARGE SCALE GENOMIC DNA]</scope>
    <source>
        <strain evidence="1 2">DSM 24525</strain>
    </source>
</reference>
<comment type="caution">
    <text evidence="1">The sequence shown here is derived from an EMBL/GenBank/DDBJ whole genome shotgun (WGS) entry which is preliminary data.</text>
</comment>
<keyword evidence="2" id="KW-1185">Reference proteome</keyword>
<evidence type="ECO:0000313" key="2">
    <source>
        <dbReference type="Proteomes" id="UP000249688"/>
    </source>
</evidence>
<name>A0A2W7IJK9_9PROT</name>
<accession>A0A2W7IJK9</accession>
<evidence type="ECO:0000313" key="1">
    <source>
        <dbReference type="EMBL" id="PZW38713.1"/>
    </source>
</evidence>
<organism evidence="1 2">
    <name type="scientific">Humitalea rosea</name>
    <dbReference type="NCBI Taxonomy" id="990373"/>
    <lineage>
        <taxon>Bacteria</taxon>
        <taxon>Pseudomonadati</taxon>
        <taxon>Pseudomonadota</taxon>
        <taxon>Alphaproteobacteria</taxon>
        <taxon>Acetobacterales</taxon>
        <taxon>Roseomonadaceae</taxon>
        <taxon>Humitalea</taxon>
    </lineage>
</organism>
<dbReference type="EMBL" id="QKYU01000034">
    <property type="protein sequence ID" value="PZW38713.1"/>
    <property type="molecule type" value="Genomic_DNA"/>
</dbReference>
<sequence>MNNKTQTVPAKPLKSGFCGFCYFVRGHEGDTSPHTRVGAGQHLAVHNNKNNNNIYINMIAGSSVTSGEIV</sequence>
<dbReference type="Proteomes" id="UP000249688">
    <property type="component" value="Unassembled WGS sequence"/>
</dbReference>
<gene>
    <name evidence="1" type="ORF">C8P66_1347</name>
</gene>